<dbReference type="PANTHER" id="PTHR43214">
    <property type="entry name" value="TWO-COMPONENT RESPONSE REGULATOR"/>
    <property type="match status" value="1"/>
</dbReference>
<dbReference type="AlphaFoldDB" id="A0A2D0MYP3"/>
<organism evidence="6 7">
    <name type="scientific">Flavilitoribacter nigricans (strain ATCC 23147 / DSM 23189 / NBRC 102662 / NCIMB 1420 / SS-2)</name>
    <name type="common">Lewinella nigricans</name>
    <dbReference type="NCBI Taxonomy" id="1122177"/>
    <lineage>
        <taxon>Bacteria</taxon>
        <taxon>Pseudomonadati</taxon>
        <taxon>Bacteroidota</taxon>
        <taxon>Saprospiria</taxon>
        <taxon>Saprospirales</taxon>
        <taxon>Lewinellaceae</taxon>
        <taxon>Flavilitoribacter</taxon>
    </lineage>
</organism>
<dbReference type="GO" id="GO:0006355">
    <property type="term" value="P:regulation of DNA-templated transcription"/>
    <property type="evidence" value="ECO:0007669"/>
    <property type="project" value="InterPro"/>
</dbReference>
<evidence type="ECO:0000259" key="4">
    <source>
        <dbReference type="PROSITE" id="PS50043"/>
    </source>
</evidence>
<feature type="domain" description="HTH luxR-type" evidence="4">
    <location>
        <begin position="146"/>
        <end position="211"/>
    </location>
</feature>
<dbReference type="InterPro" id="IPR016032">
    <property type="entry name" value="Sig_transdc_resp-reg_C-effctor"/>
</dbReference>
<reference evidence="6 7" key="1">
    <citation type="submission" date="2017-10" db="EMBL/GenBank/DDBJ databases">
        <title>The draft genome sequence of Lewinella nigricans NBRC 102662.</title>
        <authorList>
            <person name="Wang K."/>
        </authorList>
    </citation>
    <scope>NUCLEOTIDE SEQUENCE [LARGE SCALE GENOMIC DNA]</scope>
    <source>
        <strain evidence="6 7">NBRC 102662</strain>
    </source>
</reference>
<evidence type="ECO:0008006" key="8">
    <source>
        <dbReference type="Google" id="ProtNLM"/>
    </source>
</evidence>
<evidence type="ECO:0000256" key="3">
    <source>
        <dbReference type="PROSITE-ProRule" id="PRU00169"/>
    </source>
</evidence>
<sequence length="216" mass="24221">METITVVLADEQHLVRTGLKQVLGQAGDINITGEAGDEEELLALLREQKPPQIVVMDYNQPDSFNHNTVKEIKQLAPKTNILIISADNEKRSIYRVLENGVNSFLTKTCGEEEILDAIHATAKGEKFFCTKIVDYLLEKSFSKEEENCEPTPLTTREIEIVRLIAKGLIAKEIASELNLSVHTVYTHRKKIMKKLAISSSSELVLYAVNQGILEEQ</sequence>
<evidence type="ECO:0000313" key="6">
    <source>
        <dbReference type="EMBL" id="PHN01300.1"/>
    </source>
</evidence>
<dbReference type="InterPro" id="IPR058245">
    <property type="entry name" value="NreC/VraR/RcsB-like_REC"/>
</dbReference>
<comment type="caution">
    <text evidence="6">The sequence shown here is derived from an EMBL/GenBank/DDBJ whole genome shotgun (WGS) entry which is preliminary data.</text>
</comment>
<dbReference type="PANTHER" id="PTHR43214:SF43">
    <property type="entry name" value="TWO-COMPONENT RESPONSE REGULATOR"/>
    <property type="match status" value="1"/>
</dbReference>
<dbReference type="SUPFAM" id="SSF46894">
    <property type="entry name" value="C-terminal effector domain of the bipartite response regulators"/>
    <property type="match status" value="1"/>
</dbReference>
<keyword evidence="7" id="KW-1185">Reference proteome</keyword>
<evidence type="ECO:0000259" key="5">
    <source>
        <dbReference type="PROSITE" id="PS50110"/>
    </source>
</evidence>
<dbReference type="PROSITE" id="PS50110">
    <property type="entry name" value="RESPONSE_REGULATORY"/>
    <property type="match status" value="1"/>
</dbReference>
<dbReference type="SMART" id="SM00421">
    <property type="entry name" value="HTH_LUXR"/>
    <property type="match status" value="1"/>
</dbReference>
<dbReference type="Pfam" id="PF00072">
    <property type="entry name" value="Response_reg"/>
    <property type="match status" value="1"/>
</dbReference>
<dbReference type="SUPFAM" id="SSF52172">
    <property type="entry name" value="CheY-like"/>
    <property type="match status" value="1"/>
</dbReference>
<evidence type="ECO:0000256" key="1">
    <source>
        <dbReference type="ARBA" id="ARBA00022553"/>
    </source>
</evidence>
<dbReference type="PROSITE" id="PS50043">
    <property type="entry name" value="HTH_LUXR_2"/>
    <property type="match status" value="1"/>
</dbReference>
<feature type="domain" description="Response regulatory" evidence="5">
    <location>
        <begin position="5"/>
        <end position="122"/>
    </location>
</feature>
<dbReference type="Proteomes" id="UP000223913">
    <property type="component" value="Unassembled WGS sequence"/>
</dbReference>
<dbReference type="OrthoDB" id="965844at2"/>
<dbReference type="InterPro" id="IPR011006">
    <property type="entry name" value="CheY-like_superfamily"/>
</dbReference>
<dbReference type="SMART" id="SM00448">
    <property type="entry name" value="REC"/>
    <property type="match status" value="1"/>
</dbReference>
<evidence type="ECO:0000313" key="7">
    <source>
        <dbReference type="Proteomes" id="UP000223913"/>
    </source>
</evidence>
<dbReference type="CDD" id="cd06170">
    <property type="entry name" value="LuxR_C_like"/>
    <property type="match status" value="1"/>
</dbReference>
<dbReference type="InterPro" id="IPR039420">
    <property type="entry name" value="WalR-like"/>
</dbReference>
<proteinExistence type="predicted"/>
<dbReference type="CDD" id="cd17535">
    <property type="entry name" value="REC_NarL-like"/>
    <property type="match status" value="1"/>
</dbReference>
<keyword evidence="1 3" id="KW-0597">Phosphoprotein</keyword>
<dbReference type="EMBL" id="PDUD01000057">
    <property type="protein sequence ID" value="PHN01300.1"/>
    <property type="molecule type" value="Genomic_DNA"/>
</dbReference>
<dbReference type="InterPro" id="IPR000792">
    <property type="entry name" value="Tscrpt_reg_LuxR_C"/>
</dbReference>
<accession>A0A2D0MYP3</accession>
<dbReference type="Gene3D" id="3.40.50.2300">
    <property type="match status" value="1"/>
</dbReference>
<dbReference type="GO" id="GO:0000160">
    <property type="term" value="P:phosphorelay signal transduction system"/>
    <property type="evidence" value="ECO:0007669"/>
    <property type="project" value="InterPro"/>
</dbReference>
<dbReference type="InterPro" id="IPR001789">
    <property type="entry name" value="Sig_transdc_resp-reg_receiver"/>
</dbReference>
<dbReference type="Pfam" id="PF00196">
    <property type="entry name" value="GerE"/>
    <property type="match status" value="1"/>
</dbReference>
<evidence type="ECO:0000256" key="2">
    <source>
        <dbReference type="ARBA" id="ARBA00023125"/>
    </source>
</evidence>
<dbReference type="GO" id="GO:0003677">
    <property type="term" value="F:DNA binding"/>
    <property type="evidence" value="ECO:0007669"/>
    <property type="project" value="UniProtKB-KW"/>
</dbReference>
<dbReference type="PRINTS" id="PR00038">
    <property type="entry name" value="HTHLUXR"/>
</dbReference>
<feature type="modified residue" description="4-aspartylphosphate" evidence="3">
    <location>
        <position position="57"/>
    </location>
</feature>
<keyword evidence="2" id="KW-0238">DNA-binding</keyword>
<name>A0A2D0MYP3_FLAN2</name>
<protein>
    <recommendedName>
        <fullName evidence="8">DNA-binding response regulator</fullName>
    </recommendedName>
</protein>
<gene>
    <name evidence="6" type="ORF">CRP01_37705</name>
</gene>
<dbReference type="RefSeq" id="WP_099155273.1">
    <property type="nucleotide sequence ID" value="NZ_PDUD01000057.1"/>
</dbReference>